<dbReference type="Proteomes" id="UP001218218">
    <property type="component" value="Unassembled WGS sequence"/>
</dbReference>
<reference evidence="2" key="1">
    <citation type="submission" date="2023-03" db="EMBL/GenBank/DDBJ databases">
        <title>Massive genome expansion in bonnet fungi (Mycena s.s.) driven by repeated elements and novel gene families across ecological guilds.</title>
        <authorList>
            <consortium name="Lawrence Berkeley National Laboratory"/>
            <person name="Harder C.B."/>
            <person name="Miyauchi S."/>
            <person name="Viragh M."/>
            <person name="Kuo A."/>
            <person name="Thoen E."/>
            <person name="Andreopoulos B."/>
            <person name="Lu D."/>
            <person name="Skrede I."/>
            <person name="Drula E."/>
            <person name="Henrissat B."/>
            <person name="Morin E."/>
            <person name="Kohler A."/>
            <person name="Barry K."/>
            <person name="LaButti K."/>
            <person name="Morin E."/>
            <person name="Salamov A."/>
            <person name="Lipzen A."/>
            <person name="Mereny Z."/>
            <person name="Hegedus B."/>
            <person name="Baldrian P."/>
            <person name="Stursova M."/>
            <person name="Weitz H."/>
            <person name="Taylor A."/>
            <person name="Grigoriev I.V."/>
            <person name="Nagy L.G."/>
            <person name="Martin F."/>
            <person name="Kauserud H."/>
        </authorList>
    </citation>
    <scope>NUCLEOTIDE SEQUENCE</scope>
    <source>
        <strain evidence="2">CBHHK002</strain>
    </source>
</reference>
<feature type="region of interest" description="Disordered" evidence="1">
    <location>
        <begin position="505"/>
        <end position="557"/>
    </location>
</feature>
<dbReference type="EMBL" id="JARIHO010000023">
    <property type="protein sequence ID" value="KAJ7343260.1"/>
    <property type="molecule type" value="Genomic_DNA"/>
</dbReference>
<sequence>MAKSGLVALPKFFDGVTVDSTPLALPCTSSSYTPGPIAPFNAELATRPYPAGDYLIVRGVHTSNDPNDTAVHQVDKITSAICANNPDGFRGCRLVTTLAPKACYVTCVYIRIHPDLAPTPSNPEPCVDWLELIADGIHSAAPAWEVVWAPQADKDKRMWLRISDVFAVKDEADDDDKKKSNDDNKTKRKDPEDRRKQRGQNQKVIDTLRKHFDNAGHPAIDGYRLGESAQAVIVLAHPAHVDAVLCATSVTVGARTHAVSAVRQIEIECPFEIVVCGFAAFSESRAQQVCDGWFDAFRQSDGTTLLAKTHAGKDVDERDFMFYTMADWATTERVLSAKSSESFQKATAVFRLQPPQLLYNINSVSAWKTRDTASAINEGAKKIDSALRSVVCRMEAIERQAQARHAAIEACMGQMVSTLATVATSVSNIVGRVEDLGCALFIGQQDAHLSIDLSHVDNNMALACCTINCPIDEDEAKEATAEYMRLKAKRVEIMAKLDALHDRTNGRLIAPPSPTITSPPLPPRNPTLPPGIPNKRPRTSTHSPTPSLPPATHMHPHQARTTWKLMMIARYIHMPITLVAV</sequence>
<keyword evidence="3" id="KW-1185">Reference proteome</keyword>
<feature type="region of interest" description="Disordered" evidence="1">
    <location>
        <begin position="171"/>
        <end position="203"/>
    </location>
</feature>
<feature type="compositionally biased region" description="Pro residues" evidence="1">
    <location>
        <begin position="511"/>
        <end position="532"/>
    </location>
</feature>
<evidence type="ECO:0000256" key="1">
    <source>
        <dbReference type="SAM" id="MobiDB-lite"/>
    </source>
</evidence>
<feature type="compositionally biased region" description="Basic and acidic residues" evidence="1">
    <location>
        <begin position="171"/>
        <end position="195"/>
    </location>
</feature>
<dbReference type="AlphaFoldDB" id="A0AAD6ZX46"/>
<name>A0AAD6ZX46_9AGAR</name>
<evidence type="ECO:0000313" key="2">
    <source>
        <dbReference type="EMBL" id="KAJ7343260.1"/>
    </source>
</evidence>
<proteinExistence type="predicted"/>
<comment type="caution">
    <text evidence="2">The sequence shown here is derived from an EMBL/GenBank/DDBJ whole genome shotgun (WGS) entry which is preliminary data.</text>
</comment>
<gene>
    <name evidence="2" type="ORF">DFH08DRAFT_962384</name>
</gene>
<evidence type="ECO:0000313" key="3">
    <source>
        <dbReference type="Proteomes" id="UP001218218"/>
    </source>
</evidence>
<protein>
    <submittedName>
        <fullName evidence="2">Uncharacterized protein</fullName>
    </submittedName>
</protein>
<accession>A0AAD6ZX46</accession>
<organism evidence="2 3">
    <name type="scientific">Mycena albidolilacea</name>
    <dbReference type="NCBI Taxonomy" id="1033008"/>
    <lineage>
        <taxon>Eukaryota</taxon>
        <taxon>Fungi</taxon>
        <taxon>Dikarya</taxon>
        <taxon>Basidiomycota</taxon>
        <taxon>Agaricomycotina</taxon>
        <taxon>Agaricomycetes</taxon>
        <taxon>Agaricomycetidae</taxon>
        <taxon>Agaricales</taxon>
        <taxon>Marasmiineae</taxon>
        <taxon>Mycenaceae</taxon>
        <taxon>Mycena</taxon>
    </lineage>
</organism>